<dbReference type="AlphaFoldDB" id="A0A3E2MMZ7"/>
<dbReference type="InterPro" id="IPR043519">
    <property type="entry name" value="NT_sf"/>
</dbReference>
<protein>
    <recommendedName>
        <fullName evidence="1">Polymerase nucleotidyl transferase domain-containing protein</fullName>
    </recommendedName>
</protein>
<evidence type="ECO:0000313" key="2">
    <source>
        <dbReference type="EMBL" id="RFZ32254.1"/>
    </source>
</evidence>
<reference evidence="2 3" key="1">
    <citation type="journal article" date="2018" name="Sci. Rep.">
        <title>Extensive genomic diversity among Mycobacterium marinum strains revealed by whole genome sequencing.</title>
        <authorList>
            <person name="Das S."/>
            <person name="Pettersson B.M."/>
            <person name="Behra P.R."/>
            <person name="Mallick A."/>
            <person name="Cheramie M."/>
            <person name="Ramesh M."/>
            <person name="Shirreff L."/>
            <person name="DuCote T."/>
            <person name="Dasgupta S."/>
            <person name="Ennis D.G."/>
            <person name="Kirsebom L.A."/>
        </authorList>
    </citation>
    <scope>NUCLEOTIDE SEQUENCE [LARGE SCALE GENOMIC DNA]</scope>
    <source>
        <strain evidence="2 3">Davis1</strain>
    </source>
</reference>
<dbReference type="GO" id="GO:0016779">
    <property type="term" value="F:nucleotidyltransferase activity"/>
    <property type="evidence" value="ECO:0007669"/>
    <property type="project" value="InterPro"/>
</dbReference>
<sequence>MADARRARVIAIDSLADLGIPNTITREFPPIPDDVLGLLVYGSRARGDAVDDSDLDILALVTDSSPSIQSGLVNVSFYTDTQLKTGISTLFGAHLRRDARILWDPNGNLASILADLGDVDTQRLFGRVKVMSEVFGSPQADLPKYLPGLLREARYLLRSSLYARAIADGNPCFSIRELADRHSDPQLVSLLASRQTSEPCRRDYENCLVRLAALHGPLPKNRHGSLEALIVNEWENQGDLLSVAFMALGVVGSGGDYAEVEKILL</sequence>
<dbReference type="Proteomes" id="UP000257451">
    <property type="component" value="Unassembled WGS sequence"/>
</dbReference>
<dbReference type="Gene3D" id="3.30.460.10">
    <property type="entry name" value="Beta Polymerase, domain 2"/>
    <property type="match status" value="1"/>
</dbReference>
<evidence type="ECO:0000313" key="3">
    <source>
        <dbReference type="Proteomes" id="UP000257451"/>
    </source>
</evidence>
<feature type="domain" description="Polymerase nucleotidyl transferase" evidence="1">
    <location>
        <begin position="35"/>
        <end position="69"/>
    </location>
</feature>
<dbReference type="EMBL" id="PEDF01000212">
    <property type="protein sequence ID" value="RFZ32254.1"/>
    <property type="molecule type" value="Genomic_DNA"/>
</dbReference>
<organism evidence="2 3">
    <name type="scientific">Mycobacterium marinum</name>
    <dbReference type="NCBI Taxonomy" id="1781"/>
    <lineage>
        <taxon>Bacteria</taxon>
        <taxon>Bacillati</taxon>
        <taxon>Actinomycetota</taxon>
        <taxon>Actinomycetes</taxon>
        <taxon>Mycobacteriales</taxon>
        <taxon>Mycobacteriaceae</taxon>
        <taxon>Mycobacterium</taxon>
        <taxon>Mycobacterium ulcerans group</taxon>
    </lineage>
</organism>
<name>A0A3E2MMZ7_MYCMR</name>
<dbReference type="InterPro" id="IPR002934">
    <property type="entry name" value="Polymerase_NTP_transf_dom"/>
</dbReference>
<dbReference type="Pfam" id="PF01909">
    <property type="entry name" value="NTP_transf_2"/>
    <property type="match status" value="1"/>
</dbReference>
<dbReference type="CDD" id="cd05403">
    <property type="entry name" value="NT_KNTase_like"/>
    <property type="match status" value="1"/>
</dbReference>
<accession>A0A3E2MMZ7</accession>
<gene>
    <name evidence="2" type="ORF">DAVIS_05401</name>
</gene>
<dbReference type="SUPFAM" id="SSF81301">
    <property type="entry name" value="Nucleotidyltransferase"/>
    <property type="match status" value="1"/>
</dbReference>
<comment type="caution">
    <text evidence="2">The sequence shown here is derived from an EMBL/GenBank/DDBJ whole genome shotgun (WGS) entry which is preliminary data.</text>
</comment>
<evidence type="ECO:0000259" key="1">
    <source>
        <dbReference type="Pfam" id="PF01909"/>
    </source>
</evidence>
<proteinExistence type="predicted"/>